<evidence type="ECO:0000256" key="1">
    <source>
        <dbReference type="ARBA" id="ARBA00022598"/>
    </source>
</evidence>
<organism evidence="9 10">
    <name type="scientific">Gillisia lutea</name>
    <dbReference type="NCBI Taxonomy" id="2909668"/>
    <lineage>
        <taxon>Bacteria</taxon>
        <taxon>Pseudomonadati</taxon>
        <taxon>Bacteroidota</taxon>
        <taxon>Flavobacteriia</taxon>
        <taxon>Flavobacteriales</taxon>
        <taxon>Flavobacteriaceae</taxon>
        <taxon>Gillisia</taxon>
    </lineage>
</organism>
<evidence type="ECO:0000256" key="5">
    <source>
        <dbReference type="ARBA" id="ARBA00023267"/>
    </source>
</evidence>
<dbReference type="InterPro" id="IPR005479">
    <property type="entry name" value="CPAse_ATP-bd"/>
</dbReference>
<dbReference type="InterPro" id="IPR050856">
    <property type="entry name" value="Biotin_carboxylase_complex"/>
</dbReference>
<dbReference type="GO" id="GO:0004075">
    <property type="term" value="F:biotin carboxylase activity"/>
    <property type="evidence" value="ECO:0007669"/>
    <property type="project" value="UniProtKB-EC"/>
</dbReference>
<proteinExistence type="predicted"/>
<evidence type="ECO:0000313" key="10">
    <source>
        <dbReference type="Proteomes" id="UP001179363"/>
    </source>
</evidence>
<sequence>MKKILIANRGEIALRVMKTARKMGIKTVAVFSKADRNSPHVKYADEAVCIGEAPSNESYLVGSKIIKVAKELDVDGIHPGYGFLSENADFAEEVEKNGITFIGPGSKAIRIMGSKLAAKDAVKKYDIPMVPGIDEAITDVDKALKIAKEIGFPILIKASAGGGGKGMRVVEKEKELADQMKRAISEAESAFGDGSVFIEKYVGSPRHIEIQVLADTHGNIVHLFERECSIQRRHQKVVEEAPSVILTEELRAKMGEAAIKVAEACDYVGTGTVEFLMDENKNFYFLEMNTRLQVEHPVTELITGIDLVEQQIKVARGEQLSFSQEDLQIKGHALELRVYAEDPIADFMPSVGTLERYSSPKGEGIRVDDGFEEGMEVPIYYDPMLSKLITYGKTREEAMQLMIDAIDNYEVKGVMTTLPFGKFVFEHEAFRTGNFDTHFVKNYYSAEKLESKFEEEAKLAGLIALKQYLKDQQLVRLPNNN</sequence>
<dbReference type="InterPro" id="IPR004549">
    <property type="entry name" value="Acetyl_CoA_COase_biotin_COase"/>
</dbReference>
<keyword evidence="4" id="KW-0460">Magnesium</keyword>
<evidence type="ECO:0000259" key="8">
    <source>
        <dbReference type="PROSITE" id="PS50979"/>
    </source>
</evidence>
<keyword evidence="5" id="KW-0092">Biotin</keyword>
<dbReference type="PANTHER" id="PTHR18866">
    <property type="entry name" value="CARBOXYLASE:PYRUVATE/ACETYL-COA/PROPIONYL-COA CARBOXYLASE"/>
    <property type="match status" value="1"/>
</dbReference>
<evidence type="ECO:0000259" key="7">
    <source>
        <dbReference type="PROSITE" id="PS50975"/>
    </source>
</evidence>
<dbReference type="InterPro" id="IPR016185">
    <property type="entry name" value="PreATP-grasp_dom_sf"/>
</dbReference>
<comment type="caution">
    <text evidence="9">The sequence shown here is derived from an EMBL/GenBank/DDBJ whole genome shotgun (WGS) entry which is preliminary data.</text>
</comment>
<name>A0ABS9EG34_9FLAO</name>
<dbReference type="EMBL" id="JAKGTH010000008">
    <property type="protein sequence ID" value="MCF4101858.1"/>
    <property type="molecule type" value="Genomic_DNA"/>
</dbReference>
<accession>A0ABS9EG34</accession>
<dbReference type="PROSITE" id="PS50979">
    <property type="entry name" value="BC"/>
    <property type="match status" value="1"/>
</dbReference>
<dbReference type="InterPro" id="IPR005481">
    <property type="entry name" value="BC-like_N"/>
</dbReference>
<dbReference type="PROSITE" id="PS00866">
    <property type="entry name" value="CPSASE_1"/>
    <property type="match status" value="1"/>
</dbReference>
<evidence type="ECO:0000256" key="2">
    <source>
        <dbReference type="ARBA" id="ARBA00022741"/>
    </source>
</evidence>
<dbReference type="Pfam" id="PF00289">
    <property type="entry name" value="Biotin_carb_N"/>
    <property type="match status" value="1"/>
</dbReference>
<keyword evidence="1 9" id="KW-0436">Ligase</keyword>
<dbReference type="Proteomes" id="UP001179363">
    <property type="component" value="Unassembled WGS sequence"/>
</dbReference>
<reference evidence="9" key="1">
    <citation type="submission" date="2022-01" db="EMBL/GenBank/DDBJ databases">
        <title>Gillisia lutea sp. nov., isolated from marine plastic residues from the Malvarosa beach (Valencia, Spain).</title>
        <authorList>
            <person name="Vidal-Verdu A."/>
            <person name="Molina-Menor E."/>
            <person name="Satari L."/>
            <person name="Pascual J."/>
            <person name="Pereto J."/>
            <person name="Porcar M."/>
        </authorList>
    </citation>
    <scope>NUCLEOTIDE SEQUENCE</scope>
    <source>
        <strain evidence="9">M10.2A</strain>
    </source>
</reference>
<dbReference type="Pfam" id="PF02786">
    <property type="entry name" value="CPSase_L_D2"/>
    <property type="match status" value="1"/>
</dbReference>
<dbReference type="Pfam" id="PF02785">
    <property type="entry name" value="Biotin_carb_C"/>
    <property type="match status" value="1"/>
</dbReference>
<dbReference type="SUPFAM" id="SSF51246">
    <property type="entry name" value="Rudiment single hybrid motif"/>
    <property type="match status" value="1"/>
</dbReference>
<dbReference type="PROSITE" id="PS00867">
    <property type="entry name" value="CPSASE_2"/>
    <property type="match status" value="1"/>
</dbReference>
<dbReference type="SUPFAM" id="SSF52440">
    <property type="entry name" value="PreATP-grasp domain"/>
    <property type="match status" value="1"/>
</dbReference>
<dbReference type="NCBIfam" id="TIGR00514">
    <property type="entry name" value="accC"/>
    <property type="match status" value="1"/>
</dbReference>
<protein>
    <submittedName>
        <fullName evidence="9">Acetyl-CoA carboxylase biotin carboxylase subunit</fullName>
        <ecNumber evidence="9">6.3.4.14</ecNumber>
    </submittedName>
</protein>
<gene>
    <name evidence="9" type="primary">accC</name>
    <name evidence="9" type="ORF">L1I30_09285</name>
</gene>
<dbReference type="Gene3D" id="3.30.470.20">
    <property type="entry name" value="ATP-grasp fold, B domain"/>
    <property type="match status" value="1"/>
</dbReference>
<evidence type="ECO:0000256" key="6">
    <source>
        <dbReference type="PROSITE-ProRule" id="PRU00409"/>
    </source>
</evidence>
<dbReference type="InterPro" id="IPR005482">
    <property type="entry name" value="Biotin_COase_C"/>
</dbReference>
<keyword evidence="2 6" id="KW-0547">Nucleotide-binding</keyword>
<dbReference type="InterPro" id="IPR011761">
    <property type="entry name" value="ATP-grasp"/>
</dbReference>
<evidence type="ECO:0000256" key="4">
    <source>
        <dbReference type="ARBA" id="ARBA00022842"/>
    </source>
</evidence>
<dbReference type="RefSeq" id="WP_236134001.1">
    <property type="nucleotide sequence ID" value="NZ_JAKGTH010000008.1"/>
</dbReference>
<dbReference type="SMART" id="SM00878">
    <property type="entry name" value="Biotin_carb_C"/>
    <property type="match status" value="1"/>
</dbReference>
<feature type="domain" description="ATP-grasp" evidence="7">
    <location>
        <begin position="119"/>
        <end position="316"/>
    </location>
</feature>
<evidence type="ECO:0000256" key="3">
    <source>
        <dbReference type="ARBA" id="ARBA00022840"/>
    </source>
</evidence>
<keyword evidence="3 6" id="KW-0067">ATP-binding</keyword>
<dbReference type="SUPFAM" id="SSF56059">
    <property type="entry name" value="Glutathione synthetase ATP-binding domain-like"/>
    <property type="match status" value="1"/>
</dbReference>
<keyword evidence="10" id="KW-1185">Reference proteome</keyword>
<dbReference type="NCBIfam" id="NF006367">
    <property type="entry name" value="PRK08591.1"/>
    <property type="match status" value="1"/>
</dbReference>
<feature type="domain" description="Biotin carboxylation" evidence="8">
    <location>
        <begin position="1"/>
        <end position="445"/>
    </location>
</feature>
<evidence type="ECO:0000313" key="9">
    <source>
        <dbReference type="EMBL" id="MCF4101858.1"/>
    </source>
</evidence>
<dbReference type="InterPro" id="IPR011764">
    <property type="entry name" value="Biotin_carboxylation_dom"/>
</dbReference>
<dbReference type="InterPro" id="IPR011054">
    <property type="entry name" value="Rudment_hybrid_motif"/>
</dbReference>
<dbReference type="PROSITE" id="PS50975">
    <property type="entry name" value="ATP_GRASP"/>
    <property type="match status" value="1"/>
</dbReference>
<dbReference type="EC" id="6.3.4.14" evidence="9"/>
<dbReference type="PANTHER" id="PTHR18866:SF33">
    <property type="entry name" value="METHYLCROTONOYL-COA CARBOXYLASE SUBUNIT ALPHA, MITOCHONDRIAL-RELATED"/>
    <property type="match status" value="1"/>
</dbReference>